<dbReference type="Proteomes" id="UP000061010">
    <property type="component" value="Chromosome"/>
</dbReference>
<keyword evidence="1" id="KW-1133">Transmembrane helix</keyword>
<sequence length="151" mass="16393">MIGTTLPLRDVHLPAAPGGWPPAPGWWLLLGALLLGLGAVVALRLHRRRRRRRWQSLFDGTLAAAPGAAARIGMASELLRRAARRRDPAAALLQGEDWLRFLDGGDGHEFSTGDGRVLLDGGFRRAVDEAEATRACALARGRFIALMERGQ</sequence>
<dbReference type="EMBL" id="CP012900">
    <property type="protein sequence ID" value="ALJ29174.1"/>
    <property type="molecule type" value="Genomic_DNA"/>
</dbReference>
<protein>
    <submittedName>
        <fullName evidence="2">Membrane protein</fullName>
    </submittedName>
</protein>
<name>A0A0S1B2H3_9GAMM</name>
<accession>A0A0S1B2H3</accession>
<keyword evidence="1" id="KW-0472">Membrane</keyword>
<evidence type="ECO:0000313" key="2">
    <source>
        <dbReference type="EMBL" id="ALJ29174.1"/>
    </source>
</evidence>
<evidence type="ECO:0000313" key="3">
    <source>
        <dbReference type="Proteomes" id="UP000061010"/>
    </source>
</evidence>
<proteinExistence type="predicted"/>
<organism evidence="2 3">
    <name type="scientific">Stenotrophomonas acidaminiphila</name>
    <dbReference type="NCBI Taxonomy" id="128780"/>
    <lineage>
        <taxon>Bacteria</taxon>
        <taxon>Pseudomonadati</taxon>
        <taxon>Pseudomonadota</taxon>
        <taxon>Gammaproteobacteria</taxon>
        <taxon>Lysobacterales</taxon>
        <taxon>Lysobacteraceae</taxon>
        <taxon>Stenotrophomonas</taxon>
    </lineage>
</organism>
<dbReference type="AlphaFoldDB" id="A0A0S1B2H3"/>
<keyword evidence="1" id="KW-0812">Transmembrane</keyword>
<dbReference type="KEGG" id="sacz:AOT14_28180"/>
<dbReference type="PATRIC" id="fig|128780.6.peg.2848"/>
<dbReference type="InterPro" id="IPR025489">
    <property type="entry name" value="DUF4381"/>
</dbReference>
<evidence type="ECO:0000256" key="1">
    <source>
        <dbReference type="SAM" id="Phobius"/>
    </source>
</evidence>
<dbReference type="Pfam" id="PF14316">
    <property type="entry name" value="DUF4381"/>
    <property type="match status" value="1"/>
</dbReference>
<reference evidence="2 3" key="1">
    <citation type="journal article" date="2015" name="Genome Announc.">
        <title>Complete Genome Sequencing of Stenotrophomonas acidaminiphila ZAC14D2_NAIMI4_2, a Multidrug-Resistant Strain Isolated from Sediments of a Polluted River in Mexico, Uncovers New Antibiotic Resistance Genes and a Novel Class-II Lasso Peptide Biosynthesis Gene Cluster.</title>
        <authorList>
            <person name="Vinuesa P."/>
            <person name="Ochoa-Sanchez L.E."/>
        </authorList>
    </citation>
    <scope>NUCLEOTIDE SEQUENCE [LARGE SCALE GENOMIC DNA]</scope>
    <source>
        <strain evidence="2 3">ZAC14D2_NAIMI4_2</strain>
    </source>
</reference>
<dbReference type="OrthoDB" id="6039288at2"/>
<keyword evidence="3" id="KW-1185">Reference proteome</keyword>
<feature type="transmembrane region" description="Helical" evidence="1">
    <location>
        <begin position="26"/>
        <end position="45"/>
    </location>
</feature>
<gene>
    <name evidence="2" type="ORF">AOT14_28180</name>
</gene>